<dbReference type="Pfam" id="PF13177">
    <property type="entry name" value="DNA_pol3_delta2"/>
    <property type="match status" value="1"/>
</dbReference>
<keyword evidence="2" id="KW-1185">Reference proteome</keyword>
<comment type="caution">
    <text evidence="1">The sequence shown here is derived from an EMBL/GenBank/DDBJ whole genome shotgun (WGS) entry which is preliminary data.</text>
</comment>
<reference evidence="2" key="1">
    <citation type="journal article" date="2019" name="Int. J. Syst. Evol. Microbiol.">
        <title>Halobacteriovorax valvorus sp. nov., a novel prokaryotic predator isolated from coastal seawater of China.</title>
        <authorList>
            <person name="Chen M.-X."/>
        </authorList>
    </citation>
    <scope>NUCLEOTIDE SEQUENCE [LARGE SCALE GENOMIC DNA]</scope>
    <source>
        <strain evidence="2">BL9</strain>
    </source>
</reference>
<evidence type="ECO:0000313" key="2">
    <source>
        <dbReference type="Proteomes" id="UP000443582"/>
    </source>
</evidence>
<evidence type="ECO:0008006" key="3">
    <source>
        <dbReference type="Google" id="ProtNLM"/>
    </source>
</evidence>
<evidence type="ECO:0000313" key="1">
    <source>
        <dbReference type="EMBL" id="RZF20715.1"/>
    </source>
</evidence>
<dbReference type="EMBL" id="QDKL01000003">
    <property type="protein sequence ID" value="RZF20715.1"/>
    <property type="molecule type" value="Genomic_DNA"/>
</dbReference>
<proteinExistence type="predicted"/>
<name>A0ABY0IDP2_9BACT</name>
<organism evidence="1 2">
    <name type="scientific">Halobacteriovorax vibrionivorans</name>
    <dbReference type="NCBI Taxonomy" id="2152716"/>
    <lineage>
        <taxon>Bacteria</taxon>
        <taxon>Pseudomonadati</taxon>
        <taxon>Bdellovibrionota</taxon>
        <taxon>Bacteriovoracia</taxon>
        <taxon>Bacteriovoracales</taxon>
        <taxon>Halobacteriovoraceae</taxon>
        <taxon>Halobacteriovorax</taxon>
    </lineage>
</organism>
<dbReference type="InterPro" id="IPR027417">
    <property type="entry name" value="P-loop_NTPase"/>
</dbReference>
<sequence length="283" mass="32949">MTKLLMQKNNQEQDLAFKALFERYKSSQMAHFYTLHTAGQLEVDEKSKILSNWTTNFLENILMFENNWDHDHASESLTLGHEDILIIETDEKSYKVSDKKIEEFFDFIRFRPSKLKYCITIFKDSQKISPILANKLLKTLEEPPAGHLFIFLKSSNEKSLATIDSRTINIHITNDSNDNIDKIQNLDFHSFLDRSCKDNELKDILVEIRDGNLKLDAIQGLIKEKPARELNLHHLIAAYINQNDKFDIRDQMKCLEAIKNSTEEIPFNGAVKSRLSRLLQFVI</sequence>
<dbReference type="SUPFAM" id="SSF52540">
    <property type="entry name" value="P-loop containing nucleoside triphosphate hydrolases"/>
    <property type="match status" value="1"/>
</dbReference>
<dbReference type="Proteomes" id="UP000443582">
    <property type="component" value="Unassembled WGS sequence"/>
</dbReference>
<dbReference type="RefSeq" id="WP_133296962.1">
    <property type="nucleotide sequence ID" value="NZ_QDKL01000003.1"/>
</dbReference>
<protein>
    <recommendedName>
        <fullName evidence="3">DNA polymerase III delta N-terminal domain-containing protein</fullName>
    </recommendedName>
</protein>
<accession>A0ABY0IDP2</accession>
<gene>
    <name evidence="1" type="ORF">DAY19_12070</name>
</gene>
<dbReference type="Gene3D" id="3.40.50.300">
    <property type="entry name" value="P-loop containing nucleotide triphosphate hydrolases"/>
    <property type="match status" value="1"/>
</dbReference>